<reference evidence="6" key="3">
    <citation type="journal article" date="2012" name="PLoS Pathog.">
        <title>Comparative genomics of the apicomplexan parasites Toxoplasma gondii and Neospora caninum: Coccidia differing in host range and transmission strategy.</title>
        <authorList>
            <person name="Reid A.J."/>
            <person name="Vermont S.J."/>
            <person name="Cotton J.A."/>
            <person name="Harris D."/>
            <person name="Hill-Cawthorne G.A."/>
            <person name="Konen-Waisman S."/>
            <person name="Latham S.M."/>
            <person name="Mourier T."/>
            <person name="Norton R."/>
            <person name="Quail M.A."/>
            <person name="Sanders M."/>
            <person name="Shanmugam D."/>
            <person name="Sohal A."/>
            <person name="Wasmuth J.D."/>
            <person name="Brunk B."/>
            <person name="Grigg M.E."/>
            <person name="Howard J.C."/>
            <person name="Parkinson J."/>
            <person name="Roos D.S."/>
            <person name="Trees A.J."/>
            <person name="Berriman M."/>
            <person name="Pain A."/>
            <person name="Wastling J.M."/>
        </authorList>
    </citation>
    <scope>NUCLEOTIDE SEQUENCE [LARGE SCALE GENOMIC DNA]</scope>
    <source>
        <strain evidence="6">Liverpool</strain>
    </source>
</reference>
<feature type="compositionally biased region" description="Basic residues" evidence="1">
    <location>
        <begin position="102"/>
        <end position="119"/>
    </location>
</feature>
<organism evidence="4 6">
    <name type="scientific">Neospora caninum (strain Liverpool)</name>
    <dbReference type="NCBI Taxonomy" id="572307"/>
    <lineage>
        <taxon>Eukaryota</taxon>
        <taxon>Sar</taxon>
        <taxon>Alveolata</taxon>
        <taxon>Apicomplexa</taxon>
        <taxon>Conoidasida</taxon>
        <taxon>Coccidia</taxon>
        <taxon>Eucoccidiorida</taxon>
        <taxon>Eimeriorina</taxon>
        <taxon>Sarcocystidae</taxon>
        <taxon>Neospora</taxon>
    </lineage>
</organism>
<dbReference type="InterPro" id="IPR036457">
    <property type="entry name" value="PPM-type-like_dom_sf"/>
</dbReference>
<gene>
    <name evidence="5" type="ORF">BN1204_068640</name>
    <name evidence="4" type="ORF">NCLIV_068640</name>
</gene>
<dbReference type="OrthoDB" id="10264738at2759"/>
<dbReference type="VEuPathDB" id="ToxoDB:NCLIV_068640"/>
<evidence type="ECO:0000313" key="6">
    <source>
        <dbReference type="Proteomes" id="UP000007494"/>
    </source>
</evidence>
<dbReference type="FunCoup" id="F0VRU2">
    <property type="interactions" value="16"/>
</dbReference>
<dbReference type="CDD" id="cd00143">
    <property type="entry name" value="PP2Cc"/>
    <property type="match status" value="1"/>
</dbReference>
<reference evidence="4" key="2">
    <citation type="submission" date="2011-03" db="EMBL/GenBank/DDBJ databases">
        <title>Comparative genomics and transcriptomics of Neospora caninum and Toxoplasma gondii.</title>
        <authorList>
            <person name="Reid A.J."/>
            <person name="Sohal A."/>
            <person name="Harris D."/>
            <person name="Quail M."/>
            <person name="Sanders M."/>
            <person name="Berriman M."/>
            <person name="Wastling J.M."/>
            <person name="Pain A."/>
        </authorList>
    </citation>
    <scope>NUCLEOTIDE SEQUENCE</scope>
    <source>
        <strain evidence="4">Liverpool</strain>
    </source>
</reference>
<evidence type="ECO:0000313" key="5">
    <source>
        <dbReference type="EMBL" id="CEL71199.1"/>
    </source>
</evidence>
<dbReference type="PROSITE" id="PS51257">
    <property type="entry name" value="PROKAR_LIPOPROTEIN"/>
    <property type="match status" value="1"/>
</dbReference>
<feature type="region of interest" description="Disordered" evidence="1">
    <location>
        <begin position="33"/>
        <end position="248"/>
    </location>
</feature>
<dbReference type="SUPFAM" id="SSF81606">
    <property type="entry name" value="PP2C-like"/>
    <property type="match status" value="1"/>
</dbReference>
<name>F0VRU2_NEOCL</name>
<evidence type="ECO:0000313" key="4">
    <source>
        <dbReference type="EMBL" id="CBZ56440.1"/>
    </source>
</evidence>
<protein>
    <submittedName>
        <fullName evidence="5">Protein phosphatase 2C, putative</fullName>
    </submittedName>
</protein>
<dbReference type="RefSeq" id="XP_003886465.1">
    <property type="nucleotide sequence ID" value="XM_003886416.1"/>
</dbReference>
<reference evidence="4" key="1">
    <citation type="submission" date="2011-02" db="EMBL/GenBank/DDBJ databases">
        <authorList>
            <person name="Aslett M."/>
        </authorList>
    </citation>
    <scope>NUCLEOTIDE SEQUENCE</scope>
    <source>
        <strain evidence="4">Liverpool</strain>
    </source>
</reference>
<dbReference type="OMA" id="DMRADNL"/>
<evidence type="ECO:0000259" key="3">
    <source>
        <dbReference type="PROSITE" id="PS51746"/>
    </source>
</evidence>
<dbReference type="eggNOG" id="KOG0697">
    <property type="taxonomic scope" value="Eukaryota"/>
</dbReference>
<dbReference type="GeneID" id="13445662"/>
<feature type="compositionally biased region" description="Basic and acidic residues" evidence="1">
    <location>
        <begin position="218"/>
        <end position="229"/>
    </location>
</feature>
<feature type="domain" description="PPM-type phosphatase" evidence="3">
    <location>
        <begin position="266"/>
        <end position="519"/>
    </location>
</feature>
<proteinExistence type="predicted"/>
<dbReference type="Pfam" id="PF00481">
    <property type="entry name" value="PP2C"/>
    <property type="match status" value="1"/>
</dbReference>
<dbReference type="SMART" id="SM00332">
    <property type="entry name" value="PP2Cc"/>
    <property type="match status" value="1"/>
</dbReference>
<dbReference type="Gene3D" id="3.60.40.10">
    <property type="entry name" value="PPM-type phosphatase domain"/>
    <property type="match status" value="1"/>
</dbReference>
<dbReference type="EMBL" id="FR823393">
    <property type="protein sequence ID" value="CBZ56440.1"/>
    <property type="molecule type" value="Genomic_DNA"/>
</dbReference>
<dbReference type="InterPro" id="IPR001932">
    <property type="entry name" value="PPM-type_phosphatase-like_dom"/>
</dbReference>
<feature type="chain" id="PRO_5007655369" evidence="2">
    <location>
        <begin position="28"/>
        <end position="571"/>
    </location>
</feature>
<dbReference type="GO" id="GO:0004722">
    <property type="term" value="F:protein serine/threonine phosphatase activity"/>
    <property type="evidence" value="ECO:0007669"/>
    <property type="project" value="InterPro"/>
</dbReference>
<evidence type="ECO:0000256" key="2">
    <source>
        <dbReference type="SAM" id="SignalP"/>
    </source>
</evidence>
<keyword evidence="6" id="KW-1185">Reference proteome</keyword>
<feature type="signal peptide" evidence="2">
    <location>
        <begin position="1"/>
        <end position="27"/>
    </location>
</feature>
<feature type="compositionally biased region" description="Low complexity" evidence="1">
    <location>
        <begin position="147"/>
        <end position="160"/>
    </location>
</feature>
<accession>F0VRU2</accession>
<dbReference type="PROSITE" id="PS51746">
    <property type="entry name" value="PPM_2"/>
    <property type="match status" value="1"/>
</dbReference>
<dbReference type="EMBL" id="LN714487">
    <property type="protein sequence ID" value="CEL71199.1"/>
    <property type="molecule type" value="Genomic_DNA"/>
</dbReference>
<dbReference type="InParanoid" id="F0VRU2"/>
<keyword evidence="2" id="KW-0732">Signal</keyword>
<evidence type="ECO:0000256" key="1">
    <source>
        <dbReference type="SAM" id="MobiDB-lite"/>
    </source>
</evidence>
<feature type="compositionally biased region" description="Low complexity" evidence="1">
    <location>
        <begin position="201"/>
        <end position="216"/>
    </location>
</feature>
<dbReference type="AlphaFoldDB" id="F0VRU2"/>
<dbReference type="Proteomes" id="UP000007494">
    <property type="component" value="Chromosome XII"/>
</dbReference>
<reference evidence="5" key="4">
    <citation type="journal article" date="2015" name="PLoS ONE">
        <title>Comprehensive Evaluation of Toxoplasma gondii VEG and Neospora caninum LIV Genomes with Tachyzoite Stage Transcriptome and Proteome Defines Novel Transcript Features.</title>
        <authorList>
            <person name="Ramaprasad A."/>
            <person name="Mourier T."/>
            <person name="Naeem R."/>
            <person name="Malas T.B."/>
            <person name="Moussa E."/>
            <person name="Panigrahi A."/>
            <person name="Vermont S.J."/>
            <person name="Otto T.D."/>
            <person name="Wastling J."/>
            <person name="Pain A."/>
        </authorList>
    </citation>
    <scope>NUCLEOTIDE SEQUENCE</scope>
    <source>
        <strain evidence="5">Liverpool</strain>
    </source>
</reference>
<dbReference type="InterPro" id="IPR015655">
    <property type="entry name" value="PP2C"/>
</dbReference>
<dbReference type="PANTHER" id="PTHR47992">
    <property type="entry name" value="PROTEIN PHOSPHATASE"/>
    <property type="match status" value="1"/>
</dbReference>
<sequence length="571" mass="61005">MASRRSAVRRLGFLISLCTLLVAFSGCEDIEGTKGNGGDGSASNGQSLASHKKSRGSKKAPGAPEEGSLSHAEQGAGATSGVVNGGRPSVGVGNSAGQDSRTKRHGREKNARKGGKGRRSHEEKGGLKAGAGLDTSAADRAKDARNAGAAKLLAEAGEGASKASRPRAGDKETSSGEETTSSEQSDDGKNARRKSSGRGTGAPRTAGGTAASGPSRDGASREASEKHPAPADQQQVAPVRVNAKGSKPFTEQKAKKMVLVVDWYTKTIAATMNGRRPQDEDAMVVHAPLKNFPDARLKAIFDGHGGYQVSRRCVNVASSYLGSMPNLSEESFRETCLQMDADMRADNLKGGSTGLMITIEKVDDPTAPDGISFNVYAANVGDSRGLIVHQDGTYTIMSKDHKPTAEIERERIQRAGGFLLRRMGVWRALKDRDDLHPNEQKIVAVPDLNVFRALPGDIVLMGCDGIFERPEMNWQFVADLLSVEMEKTGGGLAEVAYRILETAFMLGSRDNVSIMITKLVKRPVKNTEVKRFDYSFTGERVVLRSEVLTHKPTDDKSGRYGTGKDMLVTLF</sequence>